<feature type="signal peptide" evidence="1">
    <location>
        <begin position="1"/>
        <end position="20"/>
    </location>
</feature>
<reference evidence="3" key="1">
    <citation type="journal article" date="2019" name="Int. J. Syst. Evol. Microbiol.">
        <title>The Global Catalogue of Microorganisms (GCM) 10K type strain sequencing project: providing services to taxonomists for standard genome sequencing and annotation.</title>
        <authorList>
            <consortium name="The Broad Institute Genomics Platform"/>
            <consortium name="The Broad Institute Genome Sequencing Center for Infectious Disease"/>
            <person name="Wu L."/>
            <person name="Ma J."/>
        </authorList>
    </citation>
    <scope>NUCLEOTIDE SEQUENCE [LARGE SCALE GENOMIC DNA]</scope>
    <source>
        <strain evidence="3">CECT 8979</strain>
    </source>
</reference>
<keyword evidence="3" id="KW-1185">Reference proteome</keyword>
<feature type="chain" id="PRO_5046752293" description="Membrane or secreted protein" evidence="1">
    <location>
        <begin position="21"/>
        <end position="80"/>
    </location>
</feature>
<sequence>MKKVLFVSFLALAISFSVTSCRDQEKTETEKTIEEMEAAGAEVKVKRDGDETKIKMETEDKEVKIKTEDGETNIKTETDN</sequence>
<dbReference type="RefSeq" id="WP_386101208.1">
    <property type="nucleotide sequence ID" value="NZ_JBHSAT010000021.1"/>
</dbReference>
<protein>
    <recommendedName>
        <fullName evidence="4">Membrane or secreted protein</fullName>
    </recommendedName>
</protein>
<proteinExistence type="predicted"/>
<evidence type="ECO:0008006" key="4">
    <source>
        <dbReference type="Google" id="ProtNLM"/>
    </source>
</evidence>
<dbReference type="Proteomes" id="UP001595812">
    <property type="component" value="Unassembled WGS sequence"/>
</dbReference>
<keyword evidence="1" id="KW-0732">Signal</keyword>
<evidence type="ECO:0000313" key="3">
    <source>
        <dbReference type="Proteomes" id="UP001595812"/>
    </source>
</evidence>
<evidence type="ECO:0000256" key="1">
    <source>
        <dbReference type="SAM" id="SignalP"/>
    </source>
</evidence>
<name>A0ABV8AMF5_9FLAO</name>
<organism evidence="2 3">
    <name type="scientific">Winogradskyella maritima</name>
    <dbReference type="NCBI Taxonomy" id="1517766"/>
    <lineage>
        <taxon>Bacteria</taxon>
        <taxon>Pseudomonadati</taxon>
        <taxon>Bacteroidota</taxon>
        <taxon>Flavobacteriia</taxon>
        <taxon>Flavobacteriales</taxon>
        <taxon>Flavobacteriaceae</taxon>
        <taxon>Winogradskyella</taxon>
    </lineage>
</organism>
<dbReference type="PROSITE" id="PS51257">
    <property type="entry name" value="PROKAR_LIPOPROTEIN"/>
    <property type="match status" value="1"/>
</dbReference>
<dbReference type="EMBL" id="JBHSAT010000021">
    <property type="protein sequence ID" value="MFC3877902.1"/>
    <property type="molecule type" value="Genomic_DNA"/>
</dbReference>
<evidence type="ECO:0000313" key="2">
    <source>
        <dbReference type="EMBL" id="MFC3877902.1"/>
    </source>
</evidence>
<accession>A0ABV8AMF5</accession>
<gene>
    <name evidence="2" type="ORF">ACFOSX_11760</name>
</gene>
<comment type="caution">
    <text evidence="2">The sequence shown here is derived from an EMBL/GenBank/DDBJ whole genome shotgun (WGS) entry which is preliminary data.</text>
</comment>